<comment type="caution">
    <text evidence="2">The sequence shown here is derived from an EMBL/GenBank/DDBJ whole genome shotgun (WGS) entry which is preliminary data.</text>
</comment>
<proteinExistence type="predicted"/>
<feature type="transmembrane region" description="Helical" evidence="1">
    <location>
        <begin position="7"/>
        <end position="28"/>
    </location>
</feature>
<dbReference type="Gene3D" id="2.40.420.20">
    <property type="match status" value="1"/>
</dbReference>
<evidence type="ECO:0000256" key="1">
    <source>
        <dbReference type="SAM" id="Phobius"/>
    </source>
</evidence>
<keyword evidence="3" id="KW-1185">Reference proteome</keyword>
<dbReference type="OrthoDB" id="5503043at2"/>
<dbReference type="Proteomes" id="UP000016568">
    <property type="component" value="Unassembled WGS sequence"/>
</dbReference>
<evidence type="ECO:0000313" key="2">
    <source>
        <dbReference type="EMBL" id="GAD49706.1"/>
    </source>
</evidence>
<gene>
    <name evidence="2" type="ORF">NT2_06_01460</name>
</gene>
<sequence length="329" mass="33269">MNGGKGAALVAMGAAAGASILALALYWAGELGDKESDADRDKPVVVASPDPVRDQALRQRLGIVVAPLAAWSGAQQAGGFAKGLDAGALAAIVAEIDSARATAAASQAEAARLDALYRNDVSASRRAVEAARAQAAADLARLRLARQRIGLEYGPGLASFGDAALHQLVSRIAAGDAALIRIDVPGVLLAPGTTVQVHAGDLIAGARVLGAAAAADSKLQSAGVLAVVSGPAARQVLAGRVLAVQAASGGSVSGVLVPRDAIVRYQGQMWVFRQEGGKFEREALIDPQQVEAGWLVRGGLKPGETIVIHGGAGLLALETRPAQTSGEED</sequence>
<reference evidence="2 3" key="1">
    <citation type="submission" date="2013-09" db="EMBL/GenBank/DDBJ databases">
        <title>Whole genome shotgun sequence of Novosphingobium tardaugens NBRC 16725.</title>
        <authorList>
            <person name="Isaki S."/>
            <person name="Hosoyama A."/>
            <person name="Tsuchikane K."/>
            <person name="Katsumata H."/>
            <person name="Ando Y."/>
            <person name="Yamazaki S."/>
            <person name="Fujita N."/>
        </authorList>
    </citation>
    <scope>NUCLEOTIDE SEQUENCE [LARGE SCALE GENOMIC DNA]</scope>
    <source>
        <strain evidence="2 3">NBRC 16725</strain>
    </source>
</reference>
<dbReference type="KEGG" id="ntd:EGO55_18665"/>
<keyword evidence="1" id="KW-0472">Membrane</keyword>
<dbReference type="EMBL" id="BASZ01000006">
    <property type="protein sequence ID" value="GAD49706.1"/>
    <property type="molecule type" value="Genomic_DNA"/>
</dbReference>
<dbReference type="eggNOG" id="COG0845">
    <property type="taxonomic scope" value="Bacteria"/>
</dbReference>
<dbReference type="AlphaFoldDB" id="U2Y8W1"/>
<dbReference type="RefSeq" id="WP_021690611.1">
    <property type="nucleotide sequence ID" value="NZ_BASZ01000006.1"/>
</dbReference>
<evidence type="ECO:0008006" key="4">
    <source>
        <dbReference type="Google" id="ProtNLM"/>
    </source>
</evidence>
<keyword evidence="1" id="KW-1133">Transmembrane helix</keyword>
<name>U2Y8W1_9SPHN</name>
<evidence type="ECO:0000313" key="3">
    <source>
        <dbReference type="Proteomes" id="UP000016568"/>
    </source>
</evidence>
<organism evidence="2 3">
    <name type="scientific">Caenibius tardaugens NBRC 16725</name>
    <dbReference type="NCBI Taxonomy" id="1219035"/>
    <lineage>
        <taxon>Bacteria</taxon>
        <taxon>Pseudomonadati</taxon>
        <taxon>Pseudomonadota</taxon>
        <taxon>Alphaproteobacteria</taxon>
        <taxon>Sphingomonadales</taxon>
        <taxon>Erythrobacteraceae</taxon>
        <taxon>Caenibius</taxon>
    </lineage>
</organism>
<protein>
    <recommendedName>
        <fullName evidence="4">RND efflux pump membrane fusion protein barrel-sandwich domain-containing protein</fullName>
    </recommendedName>
</protein>
<keyword evidence="1" id="KW-0812">Transmembrane</keyword>
<accession>U2Y8W1</accession>